<keyword evidence="1 2" id="KW-0597">Phosphoprotein</keyword>
<dbReference type="PANTHER" id="PTHR44591:SF20">
    <property type="entry name" value="PROTEIN PILH"/>
    <property type="match status" value="1"/>
</dbReference>
<evidence type="ECO:0000256" key="2">
    <source>
        <dbReference type="PROSITE-ProRule" id="PRU00169"/>
    </source>
</evidence>
<dbReference type="PROSITE" id="PS50110">
    <property type="entry name" value="RESPONSE_REGULATORY"/>
    <property type="match status" value="1"/>
</dbReference>
<keyword evidence="5" id="KW-1185">Reference proteome</keyword>
<dbReference type="InterPro" id="IPR001789">
    <property type="entry name" value="Sig_transdc_resp-reg_receiver"/>
</dbReference>
<dbReference type="GO" id="GO:0035438">
    <property type="term" value="F:cyclic-di-GMP binding"/>
    <property type="evidence" value="ECO:0007669"/>
    <property type="project" value="InterPro"/>
</dbReference>
<organism evidence="4 5">
    <name type="scientific">Geomonas limicola</name>
    <dbReference type="NCBI Taxonomy" id="2740186"/>
    <lineage>
        <taxon>Bacteria</taxon>
        <taxon>Pseudomonadati</taxon>
        <taxon>Thermodesulfobacteriota</taxon>
        <taxon>Desulfuromonadia</taxon>
        <taxon>Geobacterales</taxon>
        <taxon>Geobacteraceae</taxon>
        <taxon>Geomonas</taxon>
    </lineage>
</organism>
<dbReference type="InterPro" id="IPR011006">
    <property type="entry name" value="CheY-like_superfamily"/>
</dbReference>
<name>A0A6V8N690_9BACT</name>
<feature type="domain" description="Response regulatory" evidence="3">
    <location>
        <begin position="4"/>
        <end position="120"/>
    </location>
</feature>
<dbReference type="GO" id="GO:0000160">
    <property type="term" value="P:phosphorelay signal transduction system"/>
    <property type="evidence" value="ECO:0007669"/>
    <property type="project" value="InterPro"/>
</dbReference>
<protein>
    <submittedName>
        <fullName evidence="4">Two-component system response regulator</fullName>
    </submittedName>
</protein>
<dbReference type="SMART" id="SM00448">
    <property type="entry name" value="REC"/>
    <property type="match status" value="1"/>
</dbReference>
<dbReference type="RefSeq" id="WP_183359594.1">
    <property type="nucleotide sequence ID" value="NZ_BLXZ01000001.1"/>
</dbReference>
<dbReference type="Proteomes" id="UP000587586">
    <property type="component" value="Unassembled WGS sequence"/>
</dbReference>
<dbReference type="InterPro" id="IPR050595">
    <property type="entry name" value="Bact_response_regulator"/>
</dbReference>
<dbReference type="Pfam" id="PF07238">
    <property type="entry name" value="PilZ"/>
    <property type="match status" value="1"/>
</dbReference>
<evidence type="ECO:0000313" key="5">
    <source>
        <dbReference type="Proteomes" id="UP000587586"/>
    </source>
</evidence>
<comment type="caution">
    <text evidence="4">The sequence shown here is derived from an EMBL/GenBank/DDBJ whole genome shotgun (WGS) entry which is preliminary data.</text>
</comment>
<evidence type="ECO:0000256" key="1">
    <source>
        <dbReference type="ARBA" id="ARBA00022553"/>
    </source>
</evidence>
<dbReference type="Pfam" id="PF00072">
    <property type="entry name" value="Response_reg"/>
    <property type="match status" value="1"/>
</dbReference>
<reference evidence="5" key="1">
    <citation type="submission" date="2020-06" db="EMBL/GenBank/DDBJ databases">
        <title>Draft genomic sequecing of Geomonas sp. Red745.</title>
        <authorList>
            <person name="Itoh H."/>
            <person name="Xu Z.X."/>
            <person name="Ushijima N."/>
            <person name="Masuda Y."/>
            <person name="Shiratori Y."/>
            <person name="Senoo K."/>
        </authorList>
    </citation>
    <scope>NUCLEOTIDE SEQUENCE [LARGE SCALE GENOMIC DNA]</scope>
    <source>
        <strain evidence="5">Red745</strain>
    </source>
</reference>
<accession>A0A6V8N690</accession>
<feature type="modified residue" description="4-aspartylphosphate" evidence="2">
    <location>
        <position position="53"/>
    </location>
</feature>
<dbReference type="InterPro" id="IPR009875">
    <property type="entry name" value="PilZ_domain"/>
</dbReference>
<dbReference type="PANTHER" id="PTHR44591">
    <property type="entry name" value="STRESS RESPONSE REGULATOR PROTEIN 1"/>
    <property type="match status" value="1"/>
</dbReference>
<evidence type="ECO:0000313" key="4">
    <source>
        <dbReference type="EMBL" id="GFO67083.1"/>
    </source>
</evidence>
<evidence type="ECO:0000259" key="3">
    <source>
        <dbReference type="PROSITE" id="PS50110"/>
    </source>
</evidence>
<dbReference type="SUPFAM" id="SSF141371">
    <property type="entry name" value="PilZ domain-like"/>
    <property type="match status" value="1"/>
</dbReference>
<dbReference type="EMBL" id="BLXZ01000001">
    <property type="protein sequence ID" value="GFO67083.1"/>
    <property type="molecule type" value="Genomic_DNA"/>
</dbReference>
<proteinExistence type="predicted"/>
<dbReference type="SUPFAM" id="SSF52172">
    <property type="entry name" value="CheY-like"/>
    <property type="match status" value="1"/>
</dbReference>
<gene>
    <name evidence="4" type="ORF">GMLC_06620</name>
</gene>
<dbReference type="AlphaFoldDB" id="A0A6V8N690"/>
<sequence length="235" mass="26260">MAKKVLLVDDVSMFIELQKDYLQFSAVDILTARDGKDALAICQVEQPVLVCMDLNMPVMNGAECCRAIKQNPHLRETKVILITSEGRDPDRRICFEAGCDEFITKPLDRNIYLETARKLLPAIDRRDKRVACHLNAKYRAFGVTLSGIVLNLSQHGVYLATNHDMAEGSIVDLIFALPDPYGSIIQVRGRVAWLNTKTTRLKDSIAEGVGIEFLTPDENTTRDLAHFVESEPGIT</sequence>
<dbReference type="Gene3D" id="3.40.50.2300">
    <property type="match status" value="1"/>
</dbReference>
<dbReference type="Gene3D" id="2.40.10.220">
    <property type="entry name" value="predicted glycosyltransferase like domains"/>
    <property type="match status" value="1"/>
</dbReference>